<dbReference type="Pfam" id="PF13672">
    <property type="entry name" value="PP2C_2"/>
    <property type="match status" value="1"/>
</dbReference>
<sequence>MLVVEVLQGIGVSPSNSQIDDFLAWRIKDEWKRYQEERMANYVIEQNNLNGATIVFPNGKKGSEYYQEVSLNMSNYEDVWFEGLEETGLLDNISIETGLISLTGTPVEAKTYDFKLCAKVKGWEQGDPILERKFNIAFNPDPRDLWEPKPVPADLPFQKEDEANDYVLVPEFEGLPQKDIVVASKRGRSHAQEGKPRDDDFRVSFNAQNGWYVLAVADGAGSAKYSREGSRIACETVEQYCKEKLAEQGEEFEAVVKMYAENQTQENLKPVVGKIHEILFKAATEAHRAIVKKVDECSEPAVLKDFSTTLLLAVCRKFSFGWFVASFGVGDGAIAIYDKNADSIKLLNEPDGGEYAGQTRFLTMESIFRDRTRIKMSIVPDFTALMLMTDGISDPFFETDANLAKKEKWDELWENLVNEVDFSDDNENSKNQLLKWLDFWSPGNHDDRTIAILY</sequence>
<evidence type="ECO:0000313" key="3">
    <source>
        <dbReference type="Proteomes" id="UP000297635"/>
    </source>
</evidence>
<dbReference type="InterPro" id="IPR053287">
    <property type="entry name" value="PP2C-like_domain"/>
</dbReference>
<evidence type="ECO:0000259" key="1">
    <source>
        <dbReference type="Pfam" id="PF13672"/>
    </source>
</evidence>
<dbReference type="InterPro" id="IPR036457">
    <property type="entry name" value="PPM-type-like_dom_sf"/>
</dbReference>
<evidence type="ECO:0000313" key="2">
    <source>
        <dbReference type="EMBL" id="TGG41041.1"/>
    </source>
</evidence>
<proteinExistence type="predicted"/>
<dbReference type="PANTHER" id="PTHR21586">
    <property type="entry name" value="TIPA"/>
    <property type="match status" value="1"/>
</dbReference>
<accession>A0A4Z0V8B7</accession>
<dbReference type="Proteomes" id="UP000297635">
    <property type="component" value="Unassembled WGS sequence"/>
</dbReference>
<dbReference type="InterPro" id="IPR001932">
    <property type="entry name" value="PPM-type_phosphatase-like_dom"/>
</dbReference>
<dbReference type="AlphaFoldDB" id="A0A4Z0V8B7"/>
<reference evidence="2 3" key="1">
    <citation type="submission" date="2019-02" db="EMBL/GenBank/DDBJ databases">
        <title>Isolation and identification of novel species under the genus Muribaculum.</title>
        <authorList>
            <person name="Miyake S."/>
            <person name="Ding Y."/>
            <person name="Low A."/>
            <person name="Soh M."/>
            <person name="Seedorf H."/>
        </authorList>
    </citation>
    <scope>NUCLEOTIDE SEQUENCE [LARGE SCALE GENOMIC DNA]</scope>
    <source>
        <strain evidence="2 3">TLL-A3</strain>
    </source>
</reference>
<protein>
    <submittedName>
        <fullName evidence="2">Protein phosphatase 2C domain-containing protein</fullName>
    </submittedName>
</protein>
<dbReference type="EMBL" id="SJSA01000001">
    <property type="protein sequence ID" value="TGG41041.1"/>
    <property type="molecule type" value="Genomic_DNA"/>
</dbReference>
<dbReference type="SUPFAM" id="SSF81606">
    <property type="entry name" value="PP2C-like"/>
    <property type="match status" value="1"/>
</dbReference>
<dbReference type="Gene3D" id="3.60.40.10">
    <property type="entry name" value="PPM-type phosphatase domain"/>
    <property type="match status" value="1"/>
</dbReference>
<gene>
    <name evidence="2" type="ORF">EZ315_09020</name>
</gene>
<organism evidence="2 3">
    <name type="scientific">Duncaniella freteri</name>
    <dbReference type="NCBI Taxonomy" id="2530391"/>
    <lineage>
        <taxon>Bacteria</taxon>
        <taxon>Pseudomonadati</taxon>
        <taxon>Bacteroidota</taxon>
        <taxon>Bacteroidia</taxon>
        <taxon>Bacteroidales</taxon>
        <taxon>Muribaculaceae</taxon>
        <taxon>Duncaniella</taxon>
    </lineage>
</organism>
<dbReference type="PANTHER" id="PTHR21586:SF0">
    <property type="entry name" value="PP2C-LIKE DOMAIN-CONTAINING PROTEIN CG9801"/>
    <property type="match status" value="1"/>
</dbReference>
<feature type="domain" description="PPM-type phosphatase" evidence="1">
    <location>
        <begin position="186"/>
        <end position="437"/>
    </location>
</feature>
<keyword evidence="3" id="KW-1185">Reference proteome</keyword>
<name>A0A4Z0V8B7_9BACT</name>
<comment type="caution">
    <text evidence="2">The sequence shown here is derived from an EMBL/GenBank/DDBJ whole genome shotgun (WGS) entry which is preliminary data.</text>
</comment>